<sequence length="1168" mass="128555">MLGFGRPRLKRKKSVIEFITGKSIDDLATVSDLKYLHLQLGLPDLIEDDLDEGELAGPSSDNSSSVFAFPQPLQTLHTTARTYRRMPASKESGIGDDHQNGTVFSVSGPVIVAENMIGVAMYELCKVGHDALVGEVIRIEADKATIQVYEETAGVTVGDPVLRTGKPLSVELGPGLMETIYDGIQRPLKTIAGNTNSIYIPRGISVPSLDREKKWPFTPTMKEGDHISGGDVWGKVVENSLVNEHRILLPPRARGTIKKIAPKGDYTVDEPLLTVEFNGETKEYPMMHSWPVRVPRPVNERLQADSPFIVGQRVLDALFPSVQGGTVCIPGAFGCGKTVISQSVSKFSNSDIIVYVGCFAAGTPVMMADGTNMNIEDIAVGDSVMGKDGKARVVKALPRGEETMYEIGIKTQHQNETFREVSYTCNAMHLLVLQTPQRVNIVDHHLEGKMQSSVSFFAFDTRQAATEDGVNVVRELKQYTKSFQHDSHGGSERARSLAEDFAASIPRDDFHWAIEARDIDYVDVHVREATQQLISPIFLQNETLNSRLAQKGFDGHLAPQMAYLLGSWVGNGHHADSRMSVDPEDAELVDRLEEYGKMFDLESELVTFAPGKRTVLGEVNVNHSRPANSISAALEVAKNLGFNFHEGDDLAVELRGKGMNTSSTKGLNTNNVFWDMVLATGVRGSSDDQLKMVPLWLSSESFEVREHFLAGLIDSQGQVELNDREQSATVKTVYPGVCEGLVRVARSLGLCVSVSTEEEKAFCVYMTATGILESVLSKCALSSNRTAAPTSVERKAQPVYFDVVKKPAAPYYGITLPDDSDHQFLLGNLMLVHNCGERGNEMAEVLMDFPELSITIDGRKEPIMKRTCLIANTSNMPVAAREASIYTGITVAEYFRDQGKAVAMMADSSSRWAEALREISGRLGEMPADQGFPAYLSAKLASFYERAGAATALGSPERNGSISIVGAVSPPGGDFSDPVTSATLGIVQVFWGLDKKLAQRKHFPSVNTSLSYSKYTNILDKFYAKDHPEFPRLRDRIKELLTNSEDLDQVVQLVGKSALGDSDKIILDVAAMLKDDFLQQNGYSDYDQFCPLWKTEYMMKAFMQFHDEAQKAVSSGLSWAKVREATSEIQHGLRSMKFELPDDQEEVSGKYDRLLQQMSEKFASVSDE</sequence>
<evidence type="ECO:0000256" key="10">
    <source>
        <dbReference type="ARBA" id="ARBA00022967"/>
    </source>
</evidence>
<dbReference type="GeneID" id="34598997"/>
<dbReference type="InterPro" id="IPR036844">
    <property type="entry name" value="Hint_dom_sf"/>
</dbReference>
<evidence type="ECO:0000313" key="18">
    <source>
        <dbReference type="Proteomes" id="UP000077002"/>
    </source>
</evidence>
<dbReference type="Pfam" id="PF16886">
    <property type="entry name" value="ATP-synt_ab_Xtn"/>
    <property type="match status" value="1"/>
</dbReference>
<dbReference type="SUPFAM" id="SSF51294">
    <property type="entry name" value="Hedgehog/intein (Hint) domain"/>
    <property type="match status" value="1"/>
</dbReference>
<feature type="domain" description="DOD-type homing endonuclease" evidence="16">
    <location>
        <begin position="564"/>
        <end position="750"/>
    </location>
</feature>
<evidence type="ECO:0000256" key="13">
    <source>
        <dbReference type="ARBA" id="ARBA00023136"/>
    </source>
</evidence>
<dbReference type="InterPro" id="IPR023366">
    <property type="entry name" value="ATP_synth_asu-like_sf"/>
</dbReference>
<dbReference type="InterPro" id="IPR030934">
    <property type="entry name" value="Intein_C"/>
</dbReference>
<dbReference type="CDD" id="cd01134">
    <property type="entry name" value="V_A-ATPase_A"/>
    <property type="match status" value="1"/>
</dbReference>
<dbReference type="FunFam" id="1.10.1140.10:FF:000003">
    <property type="entry name" value="Vacuolar ATP synthase catalytic subunit A"/>
    <property type="match status" value="1"/>
</dbReference>
<comment type="similarity">
    <text evidence="1">Belongs to the ATPase alpha/beta chains family.</text>
</comment>
<evidence type="ECO:0000256" key="11">
    <source>
        <dbReference type="ARBA" id="ARBA00023000"/>
    </source>
</evidence>
<dbReference type="SUPFAM" id="SSF52540">
    <property type="entry name" value="P-loop containing nucleoside triphosphate hydrolases"/>
    <property type="match status" value="2"/>
</dbReference>
<keyword evidence="10" id="KW-1278">Translocase</keyword>
<evidence type="ECO:0000256" key="15">
    <source>
        <dbReference type="ARBA" id="ARBA00048383"/>
    </source>
</evidence>
<evidence type="ECO:0000256" key="14">
    <source>
        <dbReference type="ARBA" id="ARBA00029427"/>
    </source>
</evidence>
<dbReference type="PROSITE" id="PS50819">
    <property type="entry name" value="INTEIN_ENDONUCLEASE"/>
    <property type="match status" value="1"/>
</dbReference>
<dbReference type="InterPro" id="IPR027434">
    <property type="entry name" value="Homing_endonucl"/>
</dbReference>
<dbReference type="SUPFAM" id="SSF47917">
    <property type="entry name" value="C-terminal domain of alpha and beta subunits of F1 ATP synthase"/>
    <property type="match status" value="1"/>
</dbReference>
<keyword evidence="18" id="KW-1185">Reference proteome</keyword>
<protein>
    <recommendedName>
        <fullName evidence="3">V-type proton ATPase catalytic subunit A</fullName>
        <ecNumber evidence="2">7.1.2.2</ecNumber>
    </recommendedName>
</protein>
<dbReference type="EC" id="7.1.2.2" evidence="2"/>
<evidence type="ECO:0000259" key="16">
    <source>
        <dbReference type="PROSITE" id="PS50819"/>
    </source>
</evidence>
<evidence type="ECO:0000256" key="12">
    <source>
        <dbReference type="ARBA" id="ARBA00023065"/>
    </source>
</evidence>
<evidence type="ECO:0000256" key="9">
    <source>
        <dbReference type="ARBA" id="ARBA00022840"/>
    </source>
</evidence>
<dbReference type="OrthoDB" id="1676488at2759"/>
<comment type="caution">
    <text evidence="17">The sequence shown here is derived from an EMBL/GenBank/DDBJ whole genome shotgun (WGS) entry which is preliminary data.</text>
</comment>
<dbReference type="InterPro" id="IPR024034">
    <property type="entry name" value="ATPase_F1/V1_b/a_C"/>
</dbReference>
<dbReference type="GO" id="GO:0046961">
    <property type="term" value="F:proton-transporting ATPase activity, rotational mechanism"/>
    <property type="evidence" value="ECO:0007669"/>
    <property type="project" value="InterPro"/>
</dbReference>
<dbReference type="EMBL" id="LVKK01000020">
    <property type="protein sequence ID" value="OAG41824.1"/>
    <property type="molecule type" value="Genomic_DNA"/>
</dbReference>
<dbReference type="GO" id="GO:0004519">
    <property type="term" value="F:endonuclease activity"/>
    <property type="evidence" value="ECO:0007669"/>
    <property type="project" value="InterPro"/>
</dbReference>
<keyword evidence="13" id="KW-0472">Membrane</keyword>
<dbReference type="SUPFAM" id="SSF55608">
    <property type="entry name" value="Homing endonucleases"/>
    <property type="match status" value="2"/>
</dbReference>
<evidence type="ECO:0000256" key="1">
    <source>
        <dbReference type="ARBA" id="ARBA00008936"/>
    </source>
</evidence>
<evidence type="ECO:0000256" key="5">
    <source>
        <dbReference type="ARBA" id="ARBA00022554"/>
    </source>
</evidence>
<keyword evidence="9" id="KW-0067">ATP-binding</keyword>
<dbReference type="Gene3D" id="2.40.30.20">
    <property type="match status" value="1"/>
</dbReference>
<evidence type="ECO:0000256" key="3">
    <source>
        <dbReference type="ARBA" id="ARBA00018860"/>
    </source>
</evidence>
<organism evidence="17 18">
    <name type="scientific">Fonsecaea monophora</name>
    <dbReference type="NCBI Taxonomy" id="254056"/>
    <lineage>
        <taxon>Eukaryota</taxon>
        <taxon>Fungi</taxon>
        <taxon>Dikarya</taxon>
        <taxon>Ascomycota</taxon>
        <taxon>Pezizomycotina</taxon>
        <taxon>Eurotiomycetes</taxon>
        <taxon>Chaetothyriomycetidae</taxon>
        <taxon>Chaetothyriales</taxon>
        <taxon>Herpotrichiellaceae</taxon>
        <taxon>Fonsecaea</taxon>
    </lineage>
</organism>
<dbReference type="Gene3D" id="2.170.16.10">
    <property type="entry name" value="Hedgehog/Intein (Hint) domain"/>
    <property type="match status" value="1"/>
</dbReference>
<dbReference type="InterPro" id="IPR004042">
    <property type="entry name" value="Intein_endonuc_central"/>
</dbReference>
<dbReference type="Gene3D" id="3.40.50.300">
    <property type="entry name" value="P-loop containing nucleotide triphosphate hydrolases"/>
    <property type="match status" value="2"/>
</dbReference>
<dbReference type="InterPro" id="IPR022878">
    <property type="entry name" value="V-ATPase_asu"/>
</dbReference>
<dbReference type="Proteomes" id="UP000077002">
    <property type="component" value="Unassembled WGS sequence"/>
</dbReference>
<dbReference type="InterPro" id="IPR004100">
    <property type="entry name" value="ATPase_F1/V1/A1_a/bsu_N"/>
</dbReference>
<dbReference type="GO" id="GO:0003677">
    <property type="term" value="F:DNA binding"/>
    <property type="evidence" value="ECO:0007669"/>
    <property type="project" value="InterPro"/>
</dbReference>
<dbReference type="CDD" id="cd18119">
    <property type="entry name" value="ATP-synt_V_A-type_alpha_N"/>
    <property type="match status" value="1"/>
</dbReference>
<dbReference type="AlphaFoldDB" id="A0A177FC26"/>
<dbReference type="InterPro" id="IPR031686">
    <property type="entry name" value="ATP-synth_a_Xtn"/>
</dbReference>
<dbReference type="PANTHER" id="PTHR43607">
    <property type="entry name" value="V-TYPE PROTON ATPASE CATALYTIC SUBUNIT A"/>
    <property type="match status" value="1"/>
</dbReference>
<dbReference type="GO" id="GO:0007035">
    <property type="term" value="P:vacuolar acidification"/>
    <property type="evidence" value="ECO:0007669"/>
    <property type="project" value="UniProtKB-ARBA"/>
</dbReference>
<evidence type="ECO:0000256" key="4">
    <source>
        <dbReference type="ARBA" id="ARBA00022448"/>
    </source>
</evidence>
<dbReference type="InterPro" id="IPR007868">
    <property type="entry name" value="Hom_end_hint"/>
</dbReference>
<keyword evidence="12" id="KW-0406">Ion transport</keyword>
<keyword evidence="7" id="KW-0375">Hydrogen ion transport</keyword>
<keyword evidence="6" id="KW-0547">Nucleotide-binding</keyword>
<dbReference type="GO" id="GO:0000329">
    <property type="term" value="C:fungal-type vacuole membrane"/>
    <property type="evidence" value="ECO:0007669"/>
    <property type="project" value="TreeGrafter"/>
</dbReference>
<dbReference type="InterPro" id="IPR007869">
    <property type="entry name" value="Homing_endonuc_PI-Sce"/>
</dbReference>
<keyword evidence="11" id="KW-0651">Protein splicing</keyword>
<dbReference type="GO" id="GO:0030908">
    <property type="term" value="P:protein splicing"/>
    <property type="evidence" value="ECO:0007669"/>
    <property type="project" value="InterPro"/>
</dbReference>
<dbReference type="FunFam" id="2.40.50.100:FF:000008">
    <property type="entry name" value="V-type proton ATPase catalytic subunit A"/>
    <property type="match status" value="1"/>
</dbReference>
<dbReference type="Pfam" id="PF22919">
    <property type="entry name" value="ATP-synt_VA_C"/>
    <property type="match status" value="1"/>
</dbReference>
<dbReference type="GO" id="GO:0005524">
    <property type="term" value="F:ATP binding"/>
    <property type="evidence" value="ECO:0007669"/>
    <property type="project" value="UniProtKB-KW"/>
</dbReference>
<dbReference type="Pfam" id="PF05204">
    <property type="entry name" value="Hom_end"/>
    <property type="match status" value="1"/>
</dbReference>
<keyword evidence="8" id="KW-0068">Autocatalytic cleavage</keyword>
<dbReference type="InterPro" id="IPR055190">
    <property type="entry name" value="ATP-synt_VA_C"/>
</dbReference>
<dbReference type="CDD" id="cd18111">
    <property type="entry name" value="ATP-synt_V_A-type_alpha_C"/>
    <property type="match status" value="1"/>
</dbReference>
<dbReference type="Pfam" id="PF05203">
    <property type="entry name" value="Hom_end_hint"/>
    <property type="match status" value="1"/>
</dbReference>
<evidence type="ECO:0000256" key="8">
    <source>
        <dbReference type="ARBA" id="ARBA00022813"/>
    </source>
</evidence>
<gene>
    <name evidence="17" type="ORF">AYO21_03827</name>
</gene>
<dbReference type="RefSeq" id="XP_022513776.1">
    <property type="nucleotide sequence ID" value="XM_022653800.1"/>
</dbReference>
<evidence type="ECO:0000256" key="7">
    <source>
        <dbReference type="ARBA" id="ARBA00022781"/>
    </source>
</evidence>
<proteinExistence type="inferred from homology"/>
<dbReference type="FunFam" id="2.40.30.20:FF:000002">
    <property type="entry name" value="V-type proton ATPase catalytic subunit A"/>
    <property type="match status" value="1"/>
</dbReference>
<dbReference type="PROSITE" id="PS50818">
    <property type="entry name" value="INTEIN_C_TER"/>
    <property type="match status" value="1"/>
</dbReference>
<dbReference type="GO" id="GO:0046034">
    <property type="term" value="P:ATP metabolic process"/>
    <property type="evidence" value="ECO:0007669"/>
    <property type="project" value="InterPro"/>
</dbReference>
<keyword evidence="5" id="KW-0926">Vacuole</keyword>
<evidence type="ECO:0000313" key="17">
    <source>
        <dbReference type="EMBL" id="OAG41824.1"/>
    </source>
</evidence>
<dbReference type="Pfam" id="PF02874">
    <property type="entry name" value="ATP-synt_ab_N"/>
    <property type="match status" value="1"/>
</dbReference>
<reference evidence="17 18" key="1">
    <citation type="submission" date="2016-03" db="EMBL/GenBank/DDBJ databases">
        <title>Draft genome sequence of the Fonsecaea monophora CBS 269.37.</title>
        <authorList>
            <person name="Bombassaro A."/>
            <person name="Vinicius W.A."/>
            <person name="De Hoog S."/>
            <person name="Sun J."/>
            <person name="Souza E.M."/>
            <person name="Raittz R.T."/>
            <person name="Costa F."/>
            <person name="Leao A.C."/>
            <person name="Tadra-Sfeir M.Z."/>
            <person name="Baura V."/>
            <person name="Balsanelli E."/>
            <person name="Pedrosa F.O."/>
            <person name="Moreno L.F."/>
            <person name="Steffens M.B."/>
            <person name="Xi L."/>
            <person name="Bocca A.L."/>
            <person name="Felipe M.S."/>
            <person name="Teixeira M."/>
            <person name="Telles Filho F.Q."/>
            <person name="Azevedo C.M."/>
            <person name="Gomes R."/>
            <person name="Vicente V.A."/>
        </authorList>
    </citation>
    <scope>NUCLEOTIDE SEQUENCE [LARGE SCALE GENOMIC DNA]</scope>
    <source>
        <strain evidence="17 18">CBS 269.37</strain>
    </source>
</reference>
<name>A0A177FC26_9EURO</name>
<dbReference type="InterPro" id="IPR027417">
    <property type="entry name" value="P-loop_NTPase"/>
</dbReference>
<comment type="catalytic activity">
    <reaction evidence="15">
        <text>ATP + H2O + 4 H(+)(in) = ADP + phosphate + 5 H(+)(out)</text>
        <dbReference type="Rhea" id="RHEA:57720"/>
        <dbReference type="ChEBI" id="CHEBI:15377"/>
        <dbReference type="ChEBI" id="CHEBI:15378"/>
        <dbReference type="ChEBI" id="CHEBI:30616"/>
        <dbReference type="ChEBI" id="CHEBI:43474"/>
        <dbReference type="ChEBI" id="CHEBI:456216"/>
        <dbReference type="EC" id="7.1.2.2"/>
    </reaction>
</comment>
<dbReference type="InterPro" id="IPR020003">
    <property type="entry name" value="ATPase_a/bsu_AS"/>
</dbReference>
<dbReference type="Gene3D" id="1.10.1140.10">
    <property type="entry name" value="Bovine Mitochondrial F1-atpase, Atp Synthase Beta Chain, Chain D, domain 3"/>
    <property type="match status" value="1"/>
</dbReference>
<dbReference type="PANTHER" id="PTHR43607:SF1">
    <property type="entry name" value="H(+)-TRANSPORTING TWO-SECTOR ATPASE"/>
    <property type="match status" value="1"/>
</dbReference>
<dbReference type="Gene3D" id="3.10.28.10">
    <property type="entry name" value="Homing endonucleases"/>
    <property type="match status" value="1"/>
</dbReference>
<dbReference type="SUPFAM" id="SSF50615">
    <property type="entry name" value="N-terminal domain of alpha and beta subunits of F1 ATP synthase"/>
    <property type="match status" value="1"/>
</dbReference>
<keyword evidence="4" id="KW-0813">Transport</keyword>
<comment type="subcellular location">
    <subcellularLocation>
        <location evidence="14">Vacuole membrane</location>
        <topology evidence="14">Peripheral membrane protein</topology>
        <orientation evidence="14">Cytoplasmic side</orientation>
    </subcellularLocation>
</comment>
<evidence type="ECO:0000256" key="6">
    <source>
        <dbReference type="ARBA" id="ARBA00022741"/>
    </source>
</evidence>
<accession>A0A177FC26</accession>
<dbReference type="PROSITE" id="PS00152">
    <property type="entry name" value="ATPASE_ALPHA_BETA"/>
    <property type="match status" value="1"/>
</dbReference>
<dbReference type="InterPro" id="IPR036121">
    <property type="entry name" value="ATPase_F1/V1/A1_a/bsu_N_sf"/>
</dbReference>
<dbReference type="Gene3D" id="2.40.50.100">
    <property type="match status" value="1"/>
</dbReference>
<evidence type="ECO:0000256" key="2">
    <source>
        <dbReference type="ARBA" id="ARBA00012473"/>
    </source>
</evidence>